<evidence type="ECO:0000313" key="4">
    <source>
        <dbReference type="EMBL" id="MTV53954.1"/>
    </source>
</evidence>
<evidence type="ECO:0000313" key="3">
    <source>
        <dbReference type="EMBL" id="GGB93221.1"/>
    </source>
</evidence>
<dbReference type="EMBL" id="WNKZ01000039">
    <property type="protein sequence ID" value="MTV53954.1"/>
    <property type="molecule type" value="Genomic_DNA"/>
</dbReference>
<reference evidence="3" key="4">
    <citation type="submission" date="2024-05" db="EMBL/GenBank/DDBJ databases">
        <authorList>
            <person name="Sun Q."/>
            <person name="Zhou Y."/>
        </authorList>
    </citation>
    <scope>NUCLEOTIDE SEQUENCE</scope>
    <source>
        <strain evidence="3">CGMCC 1.15931</strain>
    </source>
</reference>
<dbReference type="InterPro" id="IPR000801">
    <property type="entry name" value="Esterase-like"/>
</dbReference>
<evidence type="ECO:0000259" key="2">
    <source>
        <dbReference type="Pfam" id="PF17389"/>
    </source>
</evidence>
<dbReference type="GO" id="GO:0005975">
    <property type="term" value="P:carbohydrate metabolic process"/>
    <property type="evidence" value="ECO:0007669"/>
    <property type="project" value="InterPro"/>
</dbReference>
<organism evidence="4 5">
    <name type="scientific">Pseudoduganella buxea</name>
    <dbReference type="NCBI Taxonomy" id="1949069"/>
    <lineage>
        <taxon>Bacteria</taxon>
        <taxon>Pseudomonadati</taxon>
        <taxon>Pseudomonadota</taxon>
        <taxon>Betaproteobacteria</taxon>
        <taxon>Burkholderiales</taxon>
        <taxon>Oxalobacteraceae</taxon>
        <taxon>Telluria group</taxon>
        <taxon>Pseudoduganella</taxon>
    </lineage>
</organism>
<keyword evidence="6" id="KW-1185">Reference proteome</keyword>
<accession>A0A6I3SXY2</accession>
<dbReference type="InterPro" id="IPR029058">
    <property type="entry name" value="AB_hydrolase_fold"/>
</dbReference>
<dbReference type="PANTHER" id="PTHR48098">
    <property type="entry name" value="ENTEROCHELIN ESTERASE-RELATED"/>
    <property type="match status" value="1"/>
</dbReference>
<dbReference type="InterPro" id="IPR050583">
    <property type="entry name" value="Mycobacterial_A85_antigen"/>
</dbReference>
<dbReference type="OrthoDB" id="49490at2"/>
<dbReference type="Proteomes" id="UP000622638">
    <property type="component" value="Unassembled WGS sequence"/>
</dbReference>
<dbReference type="EMBL" id="BMKG01000004">
    <property type="protein sequence ID" value="GGB93221.1"/>
    <property type="molecule type" value="Genomic_DNA"/>
</dbReference>
<dbReference type="Proteomes" id="UP000430634">
    <property type="component" value="Unassembled WGS sequence"/>
</dbReference>
<dbReference type="Pfam" id="PF00756">
    <property type="entry name" value="Esterase"/>
    <property type="match status" value="1"/>
</dbReference>
<dbReference type="Gene3D" id="1.50.10.10">
    <property type="match status" value="1"/>
</dbReference>
<dbReference type="SUPFAM" id="SSF53474">
    <property type="entry name" value="alpha/beta-Hydrolases"/>
    <property type="match status" value="1"/>
</dbReference>
<sequence>MNLNRTPLAALLTLALAADSAHGAEQSLTYGAWGKQVTVRFAAEGIEAGPRSYTHTTDLPLRPGDAQTVHYKEDASLPRVRSGNLAFDALFAMAGAEMRQNAVAAIRDDSYNGGQAIACACFETGEKWHYVWTRDLSYAADLGLALLDPERVRNSLLFKLSDYRPGVAKASQVPGSADGLQIVQDTGSGGSWPVSTDRVTWAFGADQALKTLAPAQRAEFAATALKALANTIEIDRVAAFDALAGLYNGEQSFLDWRDQSYAGWIPGDLPFMASSKALSTNVAHYKALTLAAMLAREAGDSANAQRWEGWAAKLKDAINARFWLKDAGMYGSVTAGHFDGAPLHKFDWLGQSLAIVAGIADPEQARSILARYPHGPMGAPVIWPQQPGRAVYHNRAIWPFVTAYGLRAAIANSNVAVADAAYNTLLRGAAVSGSNMENLEWLTGQPLLQHPGRKELDGPVVNSRRQLWSVGGYLGAIVGGVFGVDATHDGLAIKPFITARLRGETFHGSDTITLSNLTVRGKRLTVRVKLPPVARTDGWFPVQGITLNGKDTPFPVKWDQLPEDSSIVVTLGELEPGRQEITRVTAEPLAEDSKVFAPPEPVIAAVTRAGTKAVLGFSELAPGSTLTVYRDGKPVASNVTARSWTDTGAGDAACYAVEATFTASGNRSHHSAPACIGQTIALPAAPALKDWGGAGDRYTASDIVVPRAGTWQVQVHYRNNAHQVNLGISGGVKWLQVQDAAGKLVAQGVVQLPHSPAGKALYSTPLAATLAPGRYVAQLVDFTNMSYLASNATYQDAGGAAGPSNRFDLLGLRLLRTNAGTAANAPVPRGSLEIIEKFRSPQLDNERSLRVYLPPGYAANPQRRYPVLYVHDGQNQFDQKTAYSTEWHLDEVADRLVAHGAMREVIIVGIDNTPGRIAEYAPCCDAGWGGGKLGEYGAFVVDTVKPWIDARYRTLPGRADTAIMGSSLGGIASLQVAQRYPHVFGQAASLSGSYWWNNGTLVANPPRVDKRLPVRLYIDAGTAMDGIDATRDFRAALVKQGYREGRDLLYYEDAGGTHSEAAWASRVYRPLTWFFPARKSTQ</sequence>
<reference evidence="6" key="2">
    <citation type="journal article" date="2019" name="Int. J. Syst. Evol. Microbiol.">
        <title>The Global Catalogue of Microorganisms (GCM) 10K type strain sequencing project: providing services to taxonomists for standard genome sequencing and annotation.</title>
        <authorList>
            <consortium name="The Broad Institute Genomics Platform"/>
            <consortium name="The Broad Institute Genome Sequencing Center for Infectious Disease"/>
            <person name="Wu L."/>
            <person name="Ma J."/>
        </authorList>
    </citation>
    <scope>NUCLEOTIDE SEQUENCE [LARGE SCALE GENOMIC DNA]</scope>
    <source>
        <strain evidence="6">CGMCC 1.15931</strain>
    </source>
</reference>
<dbReference type="Pfam" id="PF17389">
    <property type="entry name" value="Bac_rhamnosid6H"/>
    <property type="match status" value="1"/>
</dbReference>
<dbReference type="InterPro" id="IPR008928">
    <property type="entry name" value="6-hairpin_glycosidase_sf"/>
</dbReference>
<dbReference type="InterPro" id="IPR035396">
    <property type="entry name" value="Bac_rhamnosid6H"/>
</dbReference>
<keyword evidence="1" id="KW-0732">Signal</keyword>
<dbReference type="InterPro" id="IPR012341">
    <property type="entry name" value="6hp_glycosidase-like_sf"/>
</dbReference>
<dbReference type="RefSeq" id="WP_155471258.1">
    <property type="nucleotide sequence ID" value="NZ_BMKG01000004.1"/>
</dbReference>
<gene>
    <name evidence="3" type="ORF">GCM10011572_14010</name>
    <name evidence="4" type="ORF">GM672_14580</name>
</gene>
<reference evidence="3" key="1">
    <citation type="journal article" date="2014" name="Int. J. Syst. Evol. Microbiol.">
        <title>Complete genome of a new Firmicutes species belonging to the dominant human colonic microbiota ('Ruminococcus bicirculans') reveals two chromosomes and a selective capacity to utilize plant glucans.</title>
        <authorList>
            <consortium name="NISC Comparative Sequencing Program"/>
            <person name="Wegmann U."/>
            <person name="Louis P."/>
            <person name="Goesmann A."/>
            <person name="Henrissat B."/>
            <person name="Duncan S.H."/>
            <person name="Flint H.J."/>
        </authorList>
    </citation>
    <scope>NUCLEOTIDE SEQUENCE</scope>
    <source>
        <strain evidence="3">CGMCC 1.15931</strain>
    </source>
</reference>
<comment type="caution">
    <text evidence="4">The sequence shown here is derived from an EMBL/GenBank/DDBJ whole genome shotgun (WGS) entry which is preliminary data.</text>
</comment>
<protein>
    <submittedName>
        <fullName evidence="4">Esterase</fullName>
    </submittedName>
</protein>
<dbReference type="Gene3D" id="3.40.50.1820">
    <property type="entry name" value="alpha/beta hydrolase"/>
    <property type="match status" value="1"/>
</dbReference>
<evidence type="ECO:0000256" key="1">
    <source>
        <dbReference type="SAM" id="SignalP"/>
    </source>
</evidence>
<dbReference type="AlphaFoldDB" id="A0A6I3SXY2"/>
<dbReference type="SUPFAM" id="SSF48208">
    <property type="entry name" value="Six-hairpin glycosidases"/>
    <property type="match status" value="1"/>
</dbReference>
<feature type="chain" id="PRO_5026190759" evidence="1">
    <location>
        <begin position="24"/>
        <end position="1082"/>
    </location>
</feature>
<evidence type="ECO:0000313" key="5">
    <source>
        <dbReference type="Proteomes" id="UP000430634"/>
    </source>
</evidence>
<reference evidence="4 5" key="3">
    <citation type="submission" date="2019-11" db="EMBL/GenBank/DDBJ databases">
        <title>Type strains purchased from KCTC, JCM and DSMZ.</title>
        <authorList>
            <person name="Lu H."/>
        </authorList>
    </citation>
    <scope>NUCLEOTIDE SEQUENCE [LARGE SCALE GENOMIC DNA]</scope>
    <source>
        <strain evidence="4 5">KCTC 52429</strain>
    </source>
</reference>
<feature type="signal peptide" evidence="1">
    <location>
        <begin position="1"/>
        <end position="23"/>
    </location>
</feature>
<name>A0A6I3SXY2_9BURK</name>
<evidence type="ECO:0000313" key="6">
    <source>
        <dbReference type="Proteomes" id="UP000622638"/>
    </source>
</evidence>
<dbReference type="PANTHER" id="PTHR48098:SF6">
    <property type="entry name" value="FERRI-BACILLIBACTIN ESTERASE BESA"/>
    <property type="match status" value="1"/>
</dbReference>
<proteinExistence type="predicted"/>
<feature type="domain" description="Alpha-L-rhamnosidase six-hairpin glycosidase" evidence="2">
    <location>
        <begin position="254"/>
        <end position="334"/>
    </location>
</feature>